<organism evidence="1 2">
    <name type="scientific">Dunaliella salina</name>
    <name type="common">Green alga</name>
    <name type="synonym">Protococcus salinus</name>
    <dbReference type="NCBI Taxonomy" id="3046"/>
    <lineage>
        <taxon>Eukaryota</taxon>
        <taxon>Viridiplantae</taxon>
        <taxon>Chlorophyta</taxon>
        <taxon>core chlorophytes</taxon>
        <taxon>Chlorophyceae</taxon>
        <taxon>CS clade</taxon>
        <taxon>Chlamydomonadales</taxon>
        <taxon>Dunaliellaceae</taxon>
        <taxon>Dunaliella</taxon>
    </lineage>
</organism>
<reference evidence="1" key="1">
    <citation type="submission" date="2017-08" db="EMBL/GenBank/DDBJ databases">
        <authorList>
            <person name="Polle J.E."/>
            <person name="Barry K."/>
            <person name="Cushman J."/>
            <person name="Schmutz J."/>
            <person name="Tran D."/>
            <person name="Hathwaick L.T."/>
            <person name="Yim W.C."/>
            <person name="Jenkins J."/>
            <person name="Mckie-Krisberg Z.M."/>
            <person name="Prochnik S."/>
            <person name="Lindquist E."/>
            <person name="Dockter R.B."/>
            <person name="Adam C."/>
            <person name="Molina H."/>
            <person name="Bunkerborg J."/>
            <person name="Jin E."/>
            <person name="Buchheim M."/>
            <person name="Magnuson J."/>
        </authorList>
    </citation>
    <scope>NUCLEOTIDE SEQUENCE</scope>
    <source>
        <strain evidence="1">CCAP 19/18</strain>
    </source>
</reference>
<keyword evidence="2" id="KW-1185">Reference proteome</keyword>
<protein>
    <recommendedName>
        <fullName evidence="3">Encoded protein</fullName>
    </recommendedName>
</protein>
<proteinExistence type="predicted"/>
<accession>A0ABQ7H8Z3</accession>
<evidence type="ECO:0000313" key="2">
    <source>
        <dbReference type="Proteomes" id="UP000815325"/>
    </source>
</evidence>
<gene>
    <name evidence="1" type="ORF">DUNSADRAFT_17904</name>
</gene>
<comment type="caution">
    <text evidence="1">The sequence shown here is derived from an EMBL/GenBank/DDBJ whole genome shotgun (WGS) entry which is preliminary data.</text>
</comment>
<dbReference type="Proteomes" id="UP000815325">
    <property type="component" value="Unassembled WGS sequence"/>
</dbReference>
<evidence type="ECO:0008006" key="3">
    <source>
        <dbReference type="Google" id="ProtNLM"/>
    </source>
</evidence>
<dbReference type="EMBL" id="MU069444">
    <property type="protein sequence ID" value="KAF5843326.1"/>
    <property type="molecule type" value="Genomic_DNA"/>
</dbReference>
<name>A0ABQ7H8Z3_DUNSA</name>
<evidence type="ECO:0000313" key="1">
    <source>
        <dbReference type="EMBL" id="KAF5843326.1"/>
    </source>
</evidence>
<sequence length="129" mass="14374">MHACGAQMDINLAPPVKPTHGEVTDFLFQIPAFYACGTGAFNFGMEIKHSMPHTGDRSHQKAIILVSSHSRPHSGRDHILKHAIPYSSSGCSTYMYSVREHMFLHSMPRSSERSRRAAMDFSLKTLNAT</sequence>